<evidence type="ECO:0000313" key="3">
    <source>
        <dbReference type="Proteomes" id="UP000606193"/>
    </source>
</evidence>
<gene>
    <name evidence="2" type="ORF">H8704_13820</name>
</gene>
<dbReference type="Proteomes" id="UP000606193">
    <property type="component" value="Unassembled WGS sequence"/>
</dbReference>
<dbReference type="Pfam" id="PF00550">
    <property type="entry name" value="PP-binding"/>
    <property type="match status" value="1"/>
</dbReference>
<organism evidence="2 3">
    <name type="scientific">Jutongia huaianensis</name>
    <dbReference type="NCBI Taxonomy" id="2763668"/>
    <lineage>
        <taxon>Bacteria</taxon>
        <taxon>Bacillati</taxon>
        <taxon>Bacillota</taxon>
        <taxon>Clostridia</taxon>
        <taxon>Lachnospirales</taxon>
        <taxon>Lachnospiraceae</taxon>
        <taxon>Jutongia</taxon>
    </lineage>
</organism>
<name>A0ABR7N4Z2_9FIRM</name>
<comment type="caution">
    <text evidence="2">The sequence shown here is derived from an EMBL/GenBank/DDBJ whole genome shotgun (WGS) entry which is preliminary data.</text>
</comment>
<dbReference type="InterPro" id="IPR036736">
    <property type="entry name" value="ACP-like_sf"/>
</dbReference>
<sequence>MREILNKNMNREYDNKDDITRDIIKIELINIIIRFMPCRKQIALDEETDIVSELEYDSIALVELLNEIEERFGVDFIDLPDFAERF</sequence>
<dbReference type="InterPro" id="IPR009081">
    <property type="entry name" value="PP-bd_ACP"/>
</dbReference>
<dbReference type="SUPFAM" id="SSF47336">
    <property type="entry name" value="ACP-like"/>
    <property type="match status" value="1"/>
</dbReference>
<feature type="domain" description="Carrier" evidence="1">
    <location>
        <begin position="29"/>
        <end position="76"/>
    </location>
</feature>
<feature type="non-terminal residue" evidence="2">
    <location>
        <position position="86"/>
    </location>
</feature>
<dbReference type="EMBL" id="JACRSX010000041">
    <property type="protein sequence ID" value="MBC8563674.1"/>
    <property type="molecule type" value="Genomic_DNA"/>
</dbReference>
<evidence type="ECO:0000313" key="2">
    <source>
        <dbReference type="EMBL" id="MBC8563674.1"/>
    </source>
</evidence>
<dbReference type="Gene3D" id="1.10.1200.10">
    <property type="entry name" value="ACP-like"/>
    <property type="match status" value="1"/>
</dbReference>
<reference evidence="2 3" key="1">
    <citation type="submission" date="2020-08" db="EMBL/GenBank/DDBJ databases">
        <title>Genome public.</title>
        <authorList>
            <person name="Liu C."/>
            <person name="Sun Q."/>
        </authorList>
    </citation>
    <scope>NUCLEOTIDE SEQUENCE [LARGE SCALE GENOMIC DNA]</scope>
    <source>
        <strain evidence="2 3">NSJ-37</strain>
    </source>
</reference>
<evidence type="ECO:0000259" key="1">
    <source>
        <dbReference type="Pfam" id="PF00550"/>
    </source>
</evidence>
<keyword evidence="3" id="KW-1185">Reference proteome</keyword>
<proteinExistence type="predicted"/>
<protein>
    <submittedName>
        <fullName evidence="2">Acyl carrier protein</fullName>
    </submittedName>
</protein>
<dbReference type="RefSeq" id="WP_249298659.1">
    <property type="nucleotide sequence ID" value="NZ_JACRSX010000041.1"/>
</dbReference>
<accession>A0ABR7N4Z2</accession>